<feature type="compositionally biased region" description="Polar residues" evidence="2">
    <location>
        <begin position="123"/>
        <end position="133"/>
    </location>
</feature>
<feature type="compositionally biased region" description="Polar residues" evidence="2">
    <location>
        <begin position="48"/>
        <end position="68"/>
    </location>
</feature>
<feature type="region of interest" description="Disordered" evidence="2">
    <location>
        <begin position="48"/>
        <end position="72"/>
    </location>
</feature>
<proteinExistence type="inferred from homology"/>
<comment type="similarity">
    <text evidence="1">Belongs to the SPAN-X family.</text>
</comment>
<feature type="region of interest" description="Disordered" evidence="2">
    <location>
        <begin position="1"/>
        <end position="22"/>
    </location>
</feature>
<accession>A0A7J8EKB8</accession>
<organism evidence="3 4">
    <name type="scientific">Rousettus aegyptiacus</name>
    <name type="common">Egyptian fruit bat</name>
    <name type="synonym">Pteropus aegyptiacus</name>
    <dbReference type="NCBI Taxonomy" id="9407"/>
    <lineage>
        <taxon>Eukaryota</taxon>
        <taxon>Metazoa</taxon>
        <taxon>Chordata</taxon>
        <taxon>Craniata</taxon>
        <taxon>Vertebrata</taxon>
        <taxon>Euteleostomi</taxon>
        <taxon>Mammalia</taxon>
        <taxon>Eutheria</taxon>
        <taxon>Laurasiatheria</taxon>
        <taxon>Chiroptera</taxon>
        <taxon>Yinpterochiroptera</taxon>
        <taxon>Pteropodoidea</taxon>
        <taxon>Pteropodidae</taxon>
        <taxon>Rousettinae</taxon>
        <taxon>Rousettus</taxon>
    </lineage>
</organism>
<sequence>MGNYFSERIENWEETSPRSYDPENLNVQKEINLGEETKVNIVETTITMEEPSSGTGESKEISGQTNNQENDKVQNLVKSVRLALQQNTKKTKKGGKQPTILVFYYRKKKMQNQHLPEHKEDTLQNTGNEKNAL</sequence>
<feature type="region of interest" description="Disordered" evidence="2">
    <location>
        <begin position="111"/>
        <end position="133"/>
    </location>
</feature>
<protein>
    <submittedName>
        <fullName evidence="3">Uncharacterized protein</fullName>
    </submittedName>
</protein>
<dbReference type="AlphaFoldDB" id="A0A7J8EKB8"/>
<dbReference type="InterPro" id="IPR010007">
    <property type="entry name" value="SPAN-X_fam"/>
</dbReference>
<evidence type="ECO:0000313" key="4">
    <source>
        <dbReference type="Proteomes" id="UP000593571"/>
    </source>
</evidence>
<evidence type="ECO:0000256" key="1">
    <source>
        <dbReference type="ARBA" id="ARBA00006323"/>
    </source>
</evidence>
<keyword evidence="4" id="KW-1185">Reference proteome</keyword>
<reference evidence="3 4" key="1">
    <citation type="journal article" date="2020" name="Nature">
        <title>Six reference-quality genomes reveal evolution of bat adaptations.</title>
        <authorList>
            <person name="Jebb D."/>
            <person name="Huang Z."/>
            <person name="Pippel M."/>
            <person name="Hughes G.M."/>
            <person name="Lavrichenko K."/>
            <person name="Devanna P."/>
            <person name="Winkler S."/>
            <person name="Jermiin L.S."/>
            <person name="Skirmuntt E.C."/>
            <person name="Katzourakis A."/>
            <person name="Burkitt-Gray L."/>
            <person name="Ray D.A."/>
            <person name="Sullivan K.A.M."/>
            <person name="Roscito J.G."/>
            <person name="Kirilenko B.M."/>
            <person name="Davalos L.M."/>
            <person name="Corthals A.P."/>
            <person name="Power M.L."/>
            <person name="Jones G."/>
            <person name="Ransome R.D."/>
            <person name="Dechmann D.K.N."/>
            <person name="Locatelli A.G."/>
            <person name="Puechmaille S.J."/>
            <person name="Fedrigo O."/>
            <person name="Jarvis E.D."/>
            <person name="Hiller M."/>
            <person name="Vernes S.C."/>
            <person name="Myers E.W."/>
            <person name="Teeling E.C."/>
        </authorList>
    </citation>
    <scope>NUCLEOTIDE SEQUENCE [LARGE SCALE GENOMIC DNA]</scope>
    <source>
        <strain evidence="3">MRouAeg1</strain>
        <tissue evidence="3">Muscle</tissue>
    </source>
</reference>
<dbReference type="Proteomes" id="UP000593571">
    <property type="component" value="Unassembled WGS sequence"/>
</dbReference>
<evidence type="ECO:0000313" key="3">
    <source>
        <dbReference type="EMBL" id="KAF6435843.1"/>
    </source>
</evidence>
<gene>
    <name evidence="3" type="ORF">HJG63_012566</name>
</gene>
<evidence type="ECO:0000256" key="2">
    <source>
        <dbReference type="SAM" id="MobiDB-lite"/>
    </source>
</evidence>
<dbReference type="EMBL" id="JACASE010000009">
    <property type="protein sequence ID" value="KAF6435843.1"/>
    <property type="molecule type" value="Genomic_DNA"/>
</dbReference>
<name>A0A7J8EKB8_ROUAE</name>
<comment type="caution">
    <text evidence="3">The sequence shown here is derived from an EMBL/GenBank/DDBJ whole genome shotgun (WGS) entry which is preliminary data.</text>
</comment>
<dbReference type="Pfam" id="PF07458">
    <property type="entry name" value="SPAN-X"/>
    <property type="match status" value="1"/>
</dbReference>